<dbReference type="InterPro" id="IPR004045">
    <property type="entry name" value="Glutathione_S-Trfase_N"/>
</dbReference>
<evidence type="ECO:0008006" key="6">
    <source>
        <dbReference type="Google" id="ProtNLM"/>
    </source>
</evidence>
<evidence type="ECO:0000313" key="4">
    <source>
        <dbReference type="EMBL" id="KAG9248251.1"/>
    </source>
</evidence>
<dbReference type="PROSITE" id="PS50404">
    <property type="entry name" value="GST_NTER"/>
    <property type="match status" value="1"/>
</dbReference>
<proteinExistence type="inferred from homology"/>
<feature type="domain" description="GST C-terminal" evidence="3">
    <location>
        <begin position="99"/>
        <end position="235"/>
    </location>
</feature>
<name>A0A9P8CK66_9HELO</name>
<evidence type="ECO:0000313" key="5">
    <source>
        <dbReference type="Proteomes" id="UP000887226"/>
    </source>
</evidence>
<dbReference type="SUPFAM" id="SSF52833">
    <property type="entry name" value="Thioredoxin-like"/>
    <property type="match status" value="1"/>
</dbReference>
<dbReference type="PANTHER" id="PTHR44051">
    <property type="entry name" value="GLUTATHIONE S-TRANSFERASE-RELATED"/>
    <property type="match status" value="1"/>
</dbReference>
<dbReference type="Gene3D" id="1.20.1050.10">
    <property type="match status" value="1"/>
</dbReference>
<evidence type="ECO:0000259" key="3">
    <source>
        <dbReference type="PROSITE" id="PS50405"/>
    </source>
</evidence>
<comment type="caution">
    <text evidence="4">The sequence shown here is derived from an EMBL/GenBank/DDBJ whole genome shotgun (WGS) entry which is preliminary data.</text>
</comment>
<dbReference type="InterPro" id="IPR036282">
    <property type="entry name" value="Glutathione-S-Trfase_C_sf"/>
</dbReference>
<dbReference type="PROSITE" id="PS50405">
    <property type="entry name" value="GST_CTER"/>
    <property type="match status" value="1"/>
</dbReference>
<evidence type="ECO:0000256" key="1">
    <source>
        <dbReference type="ARBA" id="ARBA00007409"/>
    </source>
</evidence>
<dbReference type="EMBL" id="MU253753">
    <property type="protein sequence ID" value="KAG9248251.1"/>
    <property type="molecule type" value="Genomic_DNA"/>
</dbReference>
<protein>
    <recommendedName>
        <fullName evidence="6">Glutathione S-transferase</fullName>
    </recommendedName>
</protein>
<feature type="domain" description="GST N-terminal" evidence="2">
    <location>
        <begin position="4"/>
        <end position="94"/>
    </location>
</feature>
<organism evidence="4 5">
    <name type="scientific">Calycina marina</name>
    <dbReference type="NCBI Taxonomy" id="1763456"/>
    <lineage>
        <taxon>Eukaryota</taxon>
        <taxon>Fungi</taxon>
        <taxon>Dikarya</taxon>
        <taxon>Ascomycota</taxon>
        <taxon>Pezizomycotina</taxon>
        <taxon>Leotiomycetes</taxon>
        <taxon>Helotiales</taxon>
        <taxon>Pezizellaceae</taxon>
        <taxon>Calycina</taxon>
    </lineage>
</organism>
<comment type="similarity">
    <text evidence="1">Belongs to the GST superfamily.</text>
</comment>
<dbReference type="PANTHER" id="PTHR44051:SF9">
    <property type="entry name" value="GLUTATHIONE S-TRANSFERASE 1"/>
    <property type="match status" value="1"/>
</dbReference>
<gene>
    <name evidence="4" type="ORF">BJ878DRAFT_413168</name>
</gene>
<dbReference type="CDD" id="cd03046">
    <property type="entry name" value="GST_N_GTT1_like"/>
    <property type="match status" value="1"/>
</dbReference>
<dbReference type="Gene3D" id="3.40.30.10">
    <property type="entry name" value="Glutaredoxin"/>
    <property type="match status" value="1"/>
</dbReference>
<dbReference type="OrthoDB" id="2309723at2759"/>
<dbReference type="InterPro" id="IPR036249">
    <property type="entry name" value="Thioredoxin-like_sf"/>
</dbReference>
<dbReference type="AlphaFoldDB" id="A0A9P8CK66"/>
<evidence type="ECO:0000259" key="2">
    <source>
        <dbReference type="PROSITE" id="PS50404"/>
    </source>
</evidence>
<keyword evidence="5" id="KW-1185">Reference proteome</keyword>
<accession>A0A9P8CK66</accession>
<reference evidence="4" key="1">
    <citation type="journal article" date="2021" name="IMA Fungus">
        <title>Genomic characterization of three marine fungi, including Emericellopsis atlantica sp. nov. with signatures of a generalist lifestyle and marine biomass degradation.</title>
        <authorList>
            <person name="Hagestad O.C."/>
            <person name="Hou L."/>
            <person name="Andersen J.H."/>
            <person name="Hansen E.H."/>
            <person name="Altermark B."/>
            <person name="Li C."/>
            <person name="Kuhnert E."/>
            <person name="Cox R.J."/>
            <person name="Crous P.W."/>
            <person name="Spatafora J.W."/>
            <person name="Lail K."/>
            <person name="Amirebrahimi M."/>
            <person name="Lipzen A."/>
            <person name="Pangilinan J."/>
            <person name="Andreopoulos W."/>
            <person name="Hayes R.D."/>
            <person name="Ng V."/>
            <person name="Grigoriev I.V."/>
            <person name="Jackson S.A."/>
            <person name="Sutton T.D.S."/>
            <person name="Dobson A.D.W."/>
            <person name="Rama T."/>
        </authorList>
    </citation>
    <scope>NUCLEOTIDE SEQUENCE</scope>
    <source>
        <strain evidence="4">TRa3180A</strain>
    </source>
</reference>
<sequence length="235" mass="26709">MTDNKPTLHHLNDSQSQRILWLLEELTIPYNLVLHTRNPPHDPRRPFLSPPSILALGSYGQAPILITGALDGTRTITESSAIATYLIRTFDTADNFGLCNGDWIRDEQLVSLSNVLGRNCAEIMMVEFGYIKGAKVNPLDAQALRKTLEHLERELKERPAGEWFMGARPGRADVMLEFYVSMLKQRQYLDLRKEFPGLDAWLGRIESRPAWKAAMEKGNGYDLNTFPKIGRKDKL</sequence>
<dbReference type="Proteomes" id="UP000887226">
    <property type="component" value="Unassembled WGS sequence"/>
</dbReference>
<dbReference type="InterPro" id="IPR010987">
    <property type="entry name" value="Glutathione-S-Trfase_C-like"/>
</dbReference>
<dbReference type="Pfam" id="PF13409">
    <property type="entry name" value="GST_N_2"/>
    <property type="match status" value="1"/>
</dbReference>
<dbReference type="SUPFAM" id="SSF47616">
    <property type="entry name" value="GST C-terminal domain-like"/>
    <property type="match status" value="1"/>
</dbReference>
<dbReference type="Pfam" id="PF13410">
    <property type="entry name" value="GST_C_2"/>
    <property type="match status" value="1"/>
</dbReference>